<evidence type="ECO:0000313" key="1">
    <source>
        <dbReference type="EMBL" id="EJT99561.1"/>
    </source>
</evidence>
<proteinExistence type="predicted"/>
<reference evidence="1 2" key="1">
    <citation type="journal article" date="2012" name="Science">
        <title>The Paleozoic origin of enzymatic lignin decomposition reconstructed from 31 fungal genomes.</title>
        <authorList>
            <person name="Floudas D."/>
            <person name="Binder M."/>
            <person name="Riley R."/>
            <person name="Barry K."/>
            <person name="Blanchette R.A."/>
            <person name="Henrissat B."/>
            <person name="Martinez A.T."/>
            <person name="Otillar R."/>
            <person name="Spatafora J.W."/>
            <person name="Yadav J.S."/>
            <person name="Aerts A."/>
            <person name="Benoit I."/>
            <person name="Boyd A."/>
            <person name="Carlson A."/>
            <person name="Copeland A."/>
            <person name="Coutinho P.M."/>
            <person name="de Vries R.P."/>
            <person name="Ferreira P."/>
            <person name="Findley K."/>
            <person name="Foster B."/>
            <person name="Gaskell J."/>
            <person name="Glotzer D."/>
            <person name="Gorecki P."/>
            <person name="Heitman J."/>
            <person name="Hesse C."/>
            <person name="Hori C."/>
            <person name="Igarashi K."/>
            <person name="Jurgens J.A."/>
            <person name="Kallen N."/>
            <person name="Kersten P."/>
            <person name="Kohler A."/>
            <person name="Kuees U."/>
            <person name="Kumar T.K.A."/>
            <person name="Kuo A."/>
            <person name="LaButti K."/>
            <person name="Larrondo L.F."/>
            <person name="Lindquist E."/>
            <person name="Ling A."/>
            <person name="Lombard V."/>
            <person name="Lucas S."/>
            <person name="Lundell T."/>
            <person name="Martin R."/>
            <person name="McLaughlin D.J."/>
            <person name="Morgenstern I."/>
            <person name="Morin E."/>
            <person name="Murat C."/>
            <person name="Nagy L.G."/>
            <person name="Nolan M."/>
            <person name="Ohm R.A."/>
            <person name="Patyshakuliyeva A."/>
            <person name="Rokas A."/>
            <person name="Ruiz-Duenas F.J."/>
            <person name="Sabat G."/>
            <person name="Salamov A."/>
            <person name="Samejima M."/>
            <person name="Schmutz J."/>
            <person name="Slot J.C."/>
            <person name="St John F."/>
            <person name="Stenlid J."/>
            <person name="Sun H."/>
            <person name="Sun S."/>
            <person name="Syed K."/>
            <person name="Tsang A."/>
            <person name="Wiebenga A."/>
            <person name="Young D."/>
            <person name="Pisabarro A."/>
            <person name="Eastwood D.C."/>
            <person name="Martin F."/>
            <person name="Cullen D."/>
            <person name="Grigoriev I.V."/>
            <person name="Hibbett D.S."/>
        </authorList>
    </citation>
    <scope>NUCLEOTIDE SEQUENCE [LARGE SCALE GENOMIC DNA]</scope>
    <source>
        <strain evidence="1 2">DJM-731 SS1</strain>
    </source>
</reference>
<dbReference type="RefSeq" id="XP_040626459.1">
    <property type="nucleotide sequence ID" value="XM_040768920.1"/>
</dbReference>
<gene>
    <name evidence="1" type="ORF">DACRYDRAFT_109658</name>
</gene>
<keyword evidence="2" id="KW-1185">Reference proteome</keyword>
<protein>
    <submittedName>
        <fullName evidence="1">Uncharacterized protein</fullName>
    </submittedName>
</protein>
<sequence length="266" mass="29121">MAAPSTEYIPGEEAVSKNMAMQHPKCHGGHPQGLKERGKWLQEAEKVGKMQAAMTKLLLDKPHALQLLNQGQVMFLGPHTQMLWEFLAEDMGMMKAHHLSAPISVENKDLPLDAWVEDNNDVGPIPPAIAALNEEDTKDGGVLPGDSQETDQLASNLQKQVVLVAKPLISGMLPWGSILAAVLAPTGIEQPHLQWALQTLMMQDNAPQQQVLTPPDIQHGNYYDFPGNGTPQIFGMMTVGFPHNGIDPHGYLACQCLPRRGIQRLD</sequence>
<name>M5G161_DACPD</name>
<dbReference type="Proteomes" id="UP000030653">
    <property type="component" value="Unassembled WGS sequence"/>
</dbReference>
<dbReference type="GeneID" id="63683982"/>
<dbReference type="AlphaFoldDB" id="M5G161"/>
<dbReference type="EMBL" id="JH795869">
    <property type="protein sequence ID" value="EJT99561.1"/>
    <property type="molecule type" value="Genomic_DNA"/>
</dbReference>
<dbReference type="HOGENOM" id="CLU_1045932_0_0_1"/>
<evidence type="ECO:0000313" key="2">
    <source>
        <dbReference type="Proteomes" id="UP000030653"/>
    </source>
</evidence>
<accession>M5G161</accession>
<organism evidence="1 2">
    <name type="scientific">Dacryopinax primogenitus (strain DJM 731)</name>
    <name type="common">Brown rot fungus</name>
    <dbReference type="NCBI Taxonomy" id="1858805"/>
    <lineage>
        <taxon>Eukaryota</taxon>
        <taxon>Fungi</taxon>
        <taxon>Dikarya</taxon>
        <taxon>Basidiomycota</taxon>
        <taxon>Agaricomycotina</taxon>
        <taxon>Dacrymycetes</taxon>
        <taxon>Dacrymycetales</taxon>
        <taxon>Dacrymycetaceae</taxon>
        <taxon>Dacryopinax</taxon>
    </lineage>
</organism>